<dbReference type="EMBL" id="JAAAIN010000356">
    <property type="protein sequence ID" value="KAG0315711.1"/>
    <property type="molecule type" value="Genomic_DNA"/>
</dbReference>
<dbReference type="Gene3D" id="1.25.40.10">
    <property type="entry name" value="Tetratricopeptide repeat domain"/>
    <property type="match status" value="2"/>
</dbReference>
<feature type="region of interest" description="Disordered" evidence="2">
    <location>
        <begin position="187"/>
        <end position="211"/>
    </location>
</feature>
<evidence type="ECO:0000313" key="3">
    <source>
        <dbReference type="EMBL" id="KAG0315711.1"/>
    </source>
</evidence>
<gene>
    <name evidence="3" type="ORF">BGZ97_007913</name>
</gene>
<organism evidence="3 4">
    <name type="scientific">Linnemannia gamsii</name>
    <dbReference type="NCBI Taxonomy" id="64522"/>
    <lineage>
        <taxon>Eukaryota</taxon>
        <taxon>Fungi</taxon>
        <taxon>Fungi incertae sedis</taxon>
        <taxon>Mucoromycota</taxon>
        <taxon>Mortierellomycotina</taxon>
        <taxon>Mortierellomycetes</taxon>
        <taxon>Mortierellales</taxon>
        <taxon>Mortierellaceae</taxon>
        <taxon>Linnemannia</taxon>
    </lineage>
</organism>
<reference evidence="3" key="1">
    <citation type="journal article" date="2020" name="Fungal Divers.">
        <title>Resolving the Mortierellaceae phylogeny through synthesis of multi-gene phylogenetics and phylogenomics.</title>
        <authorList>
            <person name="Vandepol N."/>
            <person name="Liber J."/>
            <person name="Desiro A."/>
            <person name="Na H."/>
            <person name="Kennedy M."/>
            <person name="Barry K."/>
            <person name="Grigoriev I.V."/>
            <person name="Miller A.N."/>
            <person name="O'Donnell K."/>
            <person name="Stajich J.E."/>
            <person name="Bonito G."/>
        </authorList>
    </citation>
    <scope>NUCLEOTIDE SEQUENCE</scope>
    <source>
        <strain evidence="3">NVP60</strain>
    </source>
</reference>
<dbReference type="PANTHER" id="PTHR11102:SF160">
    <property type="entry name" value="ERAD-ASSOCIATED E3 UBIQUITIN-PROTEIN LIGASE COMPONENT HRD3"/>
    <property type="match status" value="1"/>
</dbReference>
<dbReference type="InterPro" id="IPR050767">
    <property type="entry name" value="Sel1_AlgK"/>
</dbReference>
<dbReference type="InterPro" id="IPR006597">
    <property type="entry name" value="Sel1-like"/>
</dbReference>
<dbReference type="OrthoDB" id="2403008at2759"/>
<keyword evidence="4" id="KW-1185">Reference proteome</keyword>
<evidence type="ECO:0000256" key="1">
    <source>
        <dbReference type="ARBA" id="ARBA00038101"/>
    </source>
</evidence>
<feature type="compositionally biased region" description="Low complexity" evidence="2">
    <location>
        <begin position="98"/>
        <end position="107"/>
    </location>
</feature>
<sequence length="521" mass="57488">MMHSDDGDDDDDVVQVIRHVRKNRIAHITTHQDPSGKNIVLWDDVLRVFPEALYLQRGKRVLPFLKGSDFKDLDPPRIAAIPNVTLDVIVQGEPLQEAGSQQQGSQAKTAALNRPQTKGTVTIATANSKARRNPAYGDELAALENYNHIDPPSNFAAGMTVTTSLVARSPAYGDELAVLENYNHIDRPSASARGPQLYPTGLETDNSLDSSQSIQAPVLGSHLYSNNLERDSSQGLRQILQDDNVSSLDDSLIQVAISDKAEPAEREARKRVAVIRWLAEQGDAQAQFLAGQHYELGQGVSQDNAHALKWYLIAAKQGHADAQNSIGTLYHHGKGVSIDFSEAIKWYRKAAEQEHADASYSVGKLYEDGYGVSISIDTALQWFRRAGELGHIPAQMTLGSYYNQGFGDSLKSPAMSFRWYLKAAQQGHRPAQRLIGRMYIDGHGVEKDFELAMRWSLLAAEQGDYDAQITVGELYEQGGEGIPRDLKKAKEWYEKAAHQGYASARWRLEALNGNIRGSSPA</sequence>
<evidence type="ECO:0000256" key="2">
    <source>
        <dbReference type="SAM" id="MobiDB-lite"/>
    </source>
</evidence>
<dbReference type="Pfam" id="PF08238">
    <property type="entry name" value="Sel1"/>
    <property type="match status" value="6"/>
</dbReference>
<name>A0A9P6UQT6_9FUNG</name>
<comment type="caution">
    <text evidence="3">The sequence shown here is derived from an EMBL/GenBank/DDBJ whole genome shotgun (WGS) entry which is preliminary data.</text>
</comment>
<proteinExistence type="inferred from homology"/>
<dbReference type="AlphaFoldDB" id="A0A9P6UQT6"/>
<dbReference type="SUPFAM" id="SSF81901">
    <property type="entry name" value="HCP-like"/>
    <property type="match status" value="2"/>
</dbReference>
<feature type="region of interest" description="Disordered" evidence="2">
    <location>
        <begin position="96"/>
        <end position="115"/>
    </location>
</feature>
<evidence type="ECO:0000313" key="4">
    <source>
        <dbReference type="Proteomes" id="UP000823405"/>
    </source>
</evidence>
<evidence type="ECO:0008006" key="5">
    <source>
        <dbReference type="Google" id="ProtNLM"/>
    </source>
</evidence>
<dbReference type="SMART" id="SM00671">
    <property type="entry name" value="SEL1"/>
    <property type="match status" value="6"/>
</dbReference>
<accession>A0A9P6UQT6</accession>
<comment type="similarity">
    <text evidence="1">Belongs to the sel-1 family.</text>
</comment>
<dbReference type="Proteomes" id="UP000823405">
    <property type="component" value="Unassembled WGS sequence"/>
</dbReference>
<dbReference type="PANTHER" id="PTHR11102">
    <property type="entry name" value="SEL-1-LIKE PROTEIN"/>
    <property type="match status" value="1"/>
</dbReference>
<dbReference type="InterPro" id="IPR011990">
    <property type="entry name" value="TPR-like_helical_dom_sf"/>
</dbReference>
<protein>
    <recommendedName>
        <fullName evidence="5">HCP-like protein</fullName>
    </recommendedName>
</protein>